<evidence type="ECO:0000313" key="3">
    <source>
        <dbReference type="WBParaSite" id="TTAC_0000264901-mRNA-1"/>
    </source>
</evidence>
<reference evidence="3" key="1">
    <citation type="submission" date="2017-02" db="UniProtKB">
        <authorList>
            <consortium name="WormBaseParasite"/>
        </authorList>
    </citation>
    <scope>IDENTIFICATION</scope>
</reference>
<name>A0A0R3WPF9_HYDTA</name>
<protein>
    <submittedName>
        <fullName evidence="1 3">Uncharacterized protein</fullName>
    </submittedName>
</protein>
<evidence type="ECO:0000313" key="1">
    <source>
        <dbReference type="EMBL" id="VDM20732.1"/>
    </source>
</evidence>
<gene>
    <name evidence="1" type="ORF">TTAC_LOCUS2634</name>
</gene>
<organism evidence="3">
    <name type="scientific">Hydatigena taeniaeformis</name>
    <name type="common">Feline tapeworm</name>
    <name type="synonym">Taenia taeniaeformis</name>
    <dbReference type="NCBI Taxonomy" id="6205"/>
    <lineage>
        <taxon>Eukaryota</taxon>
        <taxon>Metazoa</taxon>
        <taxon>Spiralia</taxon>
        <taxon>Lophotrochozoa</taxon>
        <taxon>Platyhelminthes</taxon>
        <taxon>Cestoda</taxon>
        <taxon>Eucestoda</taxon>
        <taxon>Cyclophyllidea</taxon>
        <taxon>Taeniidae</taxon>
        <taxon>Hydatigera</taxon>
    </lineage>
</organism>
<dbReference type="WBParaSite" id="TTAC_0000264901-mRNA-1">
    <property type="protein sequence ID" value="TTAC_0000264901-mRNA-1"/>
    <property type="gene ID" value="TTAC_0000264901"/>
</dbReference>
<keyword evidence="2" id="KW-1185">Reference proteome</keyword>
<reference evidence="1 2" key="2">
    <citation type="submission" date="2018-11" db="EMBL/GenBank/DDBJ databases">
        <authorList>
            <consortium name="Pathogen Informatics"/>
        </authorList>
    </citation>
    <scope>NUCLEOTIDE SEQUENCE [LARGE SCALE GENOMIC DNA]</scope>
</reference>
<sequence length="153" mass="16973">MRHLHALQTLVTETQRQLECRMSIDAFVCAVVVAAEGAPPHTYWKFLICLRTDEGMQLLLNEPSSLTAPTNIGPCLAAVRAMCFPVYAASLLEAWEEKSATIPAEQGTEMSTSQTKGTSKVGFVFVLLEMQTSARRWWRLRNRATGSRNIVAS</sequence>
<accession>A0A0R3WPF9</accession>
<evidence type="ECO:0000313" key="2">
    <source>
        <dbReference type="Proteomes" id="UP000274429"/>
    </source>
</evidence>
<dbReference type="AlphaFoldDB" id="A0A0R3WPF9"/>
<proteinExistence type="predicted"/>
<dbReference type="Proteomes" id="UP000274429">
    <property type="component" value="Unassembled WGS sequence"/>
</dbReference>
<dbReference type="EMBL" id="UYWX01001308">
    <property type="protein sequence ID" value="VDM20732.1"/>
    <property type="molecule type" value="Genomic_DNA"/>
</dbReference>